<evidence type="ECO:0008006" key="6">
    <source>
        <dbReference type="Google" id="ProtNLM"/>
    </source>
</evidence>
<proteinExistence type="predicted"/>
<gene>
    <name evidence="4" type="ORF">TU94_25995</name>
</gene>
<dbReference type="RefSeq" id="WP_044385075.1">
    <property type="nucleotide sequence ID" value="NZ_CP010849.1"/>
</dbReference>
<name>A0A0C5G7T5_9ACTN</name>
<dbReference type="Gene3D" id="3.40.1030.10">
    <property type="entry name" value="Nucleoside phosphorylase/phosphoribosyltransferase catalytic domain"/>
    <property type="match status" value="1"/>
</dbReference>
<accession>A0A0C5G7T5</accession>
<keyword evidence="2" id="KW-0808">Transferase</keyword>
<feature type="compositionally biased region" description="Low complexity" evidence="3">
    <location>
        <begin position="59"/>
        <end position="81"/>
    </location>
</feature>
<dbReference type="OrthoDB" id="9806430at2"/>
<protein>
    <recommendedName>
        <fullName evidence="6">Glycosyl transferase family 3 domain-containing protein</fullName>
    </recommendedName>
</protein>
<dbReference type="EMBL" id="CP010849">
    <property type="protein sequence ID" value="AJP04399.1"/>
    <property type="molecule type" value="Genomic_DNA"/>
</dbReference>
<dbReference type="Proteomes" id="UP000032234">
    <property type="component" value="Chromosome"/>
</dbReference>
<evidence type="ECO:0000256" key="3">
    <source>
        <dbReference type="SAM" id="MobiDB-lite"/>
    </source>
</evidence>
<dbReference type="KEGG" id="scw:TU94_25995"/>
<dbReference type="GO" id="GO:0016757">
    <property type="term" value="F:glycosyltransferase activity"/>
    <property type="evidence" value="ECO:0007669"/>
    <property type="project" value="UniProtKB-KW"/>
</dbReference>
<keyword evidence="5" id="KW-1185">Reference proteome</keyword>
<dbReference type="InterPro" id="IPR035902">
    <property type="entry name" value="Nuc_phospho_transferase"/>
</dbReference>
<dbReference type="AlphaFoldDB" id="A0A0C5G7T5"/>
<dbReference type="PATRIC" id="fig|477245.3.peg.5501"/>
<feature type="region of interest" description="Disordered" evidence="3">
    <location>
        <begin position="53"/>
        <end position="81"/>
    </location>
</feature>
<evidence type="ECO:0000313" key="4">
    <source>
        <dbReference type="EMBL" id="AJP04399.1"/>
    </source>
</evidence>
<organism evidence="4 5">
    <name type="scientific">Streptomyces cyaneogriseus subsp. noncyanogenus</name>
    <dbReference type="NCBI Taxonomy" id="477245"/>
    <lineage>
        <taxon>Bacteria</taxon>
        <taxon>Bacillati</taxon>
        <taxon>Actinomycetota</taxon>
        <taxon>Actinomycetes</taxon>
        <taxon>Kitasatosporales</taxon>
        <taxon>Streptomycetaceae</taxon>
        <taxon>Streptomyces</taxon>
    </lineage>
</organism>
<sequence>MLSGRPGPHRDAVLLNAAGALRVAGLPDGWEDGLRPAAAAVDEGRARATLETWAETSRSLAPPAGTTALAGAAARPGPSRT</sequence>
<evidence type="ECO:0000256" key="2">
    <source>
        <dbReference type="ARBA" id="ARBA00022679"/>
    </source>
</evidence>
<dbReference type="SUPFAM" id="SSF52418">
    <property type="entry name" value="Nucleoside phosphorylase/phosphoribosyltransferase catalytic domain"/>
    <property type="match status" value="1"/>
</dbReference>
<dbReference type="HOGENOM" id="CLU_2572259_0_0_11"/>
<keyword evidence="1" id="KW-0328">Glycosyltransferase</keyword>
<evidence type="ECO:0000256" key="1">
    <source>
        <dbReference type="ARBA" id="ARBA00022676"/>
    </source>
</evidence>
<dbReference type="STRING" id="477245.TU94_25995"/>
<evidence type="ECO:0000313" key="5">
    <source>
        <dbReference type="Proteomes" id="UP000032234"/>
    </source>
</evidence>
<reference evidence="4 5" key="1">
    <citation type="submission" date="2015-02" db="EMBL/GenBank/DDBJ databases">
        <title>Genome sequence of thermotolerant Streptomyces cyaneogriseus subsp. Noncyanogenus NMWT1, the producer of nematocidal antibiotics nemadectin.</title>
        <authorList>
            <person name="Wang H."/>
            <person name="Li C."/>
            <person name="Xiang W."/>
            <person name="Wang X."/>
        </authorList>
    </citation>
    <scope>NUCLEOTIDE SEQUENCE [LARGE SCALE GENOMIC DNA]</scope>
    <source>
        <strain evidence="4 5">NMWT 1</strain>
    </source>
</reference>